<protein>
    <submittedName>
        <fullName evidence="10">Cobalt/zinc/cadmium efflux RND transporter, membrane fusion protein, CzcB family</fullName>
    </submittedName>
</protein>
<dbReference type="GO" id="GO:0016020">
    <property type="term" value="C:membrane"/>
    <property type="evidence" value="ECO:0007669"/>
    <property type="project" value="InterPro"/>
</dbReference>
<keyword evidence="4" id="KW-1133">Transmembrane helix</keyword>
<evidence type="ECO:0000313" key="10">
    <source>
        <dbReference type="EMBL" id="VAW61541.1"/>
    </source>
</evidence>
<evidence type="ECO:0000256" key="3">
    <source>
        <dbReference type="SAM" id="MobiDB-lite"/>
    </source>
</evidence>
<evidence type="ECO:0000259" key="8">
    <source>
        <dbReference type="Pfam" id="PF25954"/>
    </source>
</evidence>
<evidence type="ECO:0000259" key="9">
    <source>
        <dbReference type="Pfam" id="PF25975"/>
    </source>
</evidence>
<dbReference type="Gene3D" id="2.40.50.100">
    <property type="match status" value="1"/>
</dbReference>
<keyword evidence="4" id="KW-0472">Membrane</keyword>
<dbReference type="GO" id="GO:0015679">
    <property type="term" value="P:plasma membrane copper ion transport"/>
    <property type="evidence" value="ECO:0007669"/>
    <property type="project" value="TreeGrafter"/>
</dbReference>
<evidence type="ECO:0000259" key="6">
    <source>
        <dbReference type="Pfam" id="PF25869"/>
    </source>
</evidence>
<evidence type="ECO:0000259" key="7">
    <source>
        <dbReference type="Pfam" id="PF25919"/>
    </source>
</evidence>
<dbReference type="InterPro" id="IPR045800">
    <property type="entry name" value="HMBD"/>
</dbReference>
<feature type="transmembrane region" description="Helical" evidence="4">
    <location>
        <begin position="7"/>
        <end position="25"/>
    </location>
</feature>
<accession>A0A3B0X183</accession>
<dbReference type="Pfam" id="PF25919">
    <property type="entry name" value="BSH_CusB"/>
    <property type="match status" value="1"/>
</dbReference>
<feature type="domain" description="Heavy metal binding" evidence="5">
    <location>
        <begin position="88"/>
        <end position="114"/>
    </location>
</feature>
<dbReference type="AlphaFoldDB" id="A0A3B0X183"/>
<dbReference type="Pfam" id="PF25869">
    <property type="entry name" value="3HB_CusB"/>
    <property type="match status" value="1"/>
</dbReference>
<dbReference type="Gene3D" id="2.40.420.20">
    <property type="match status" value="1"/>
</dbReference>
<dbReference type="InterPro" id="IPR058791">
    <property type="entry name" value="3HB_CusB"/>
</dbReference>
<feature type="non-terminal residue" evidence="10">
    <location>
        <position position="446"/>
    </location>
</feature>
<dbReference type="SUPFAM" id="SSF111369">
    <property type="entry name" value="HlyD-like secretion proteins"/>
    <property type="match status" value="1"/>
</dbReference>
<feature type="domain" description="CzcB-like C-terminal circularly permuted SH3-like" evidence="9">
    <location>
        <begin position="375"/>
        <end position="434"/>
    </location>
</feature>
<evidence type="ECO:0000256" key="4">
    <source>
        <dbReference type="SAM" id="Phobius"/>
    </source>
</evidence>
<name>A0A3B0X183_9ZZZZ</name>
<dbReference type="Pfam" id="PF19335">
    <property type="entry name" value="HMBD"/>
    <property type="match status" value="2"/>
</dbReference>
<dbReference type="InterPro" id="IPR058649">
    <property type="entry name" value="CzcB_C"/>
</dbReference>
<dbReference type="EMBL" id="UOFI01000011">
    <property type="protein sequence ID" value="VAW61541.1"/>
    <property type="molecule type" value="Genomic_DNA"/>
</dbReference>
<dbReference type="GO" id="GO:0046914">
    <property type="term" value="F:transition metal ion binding"/>
    <property type="evidence" value="ECO:0007669"/>
    <property type="project" value="TreeGrafter"/>
</dbReference>
<dbReference type="PANTHER" id="PTHR30097:SF15">
    <property type="entry name" value="CATION EFFLUX SYSTEM PROTEIN CUSB"/>
    <property type="match status" value="1"/>
</dbReference>
<organism evidence="10">
    <name type="scientific">hydrothermal vent metagenome</name>
    <dbReference type="NCBI Taxonomy" id="652676"/>
    <lineage>
        <taxon>unclassified sequences</taxon>
        <taxon>metagenomes</taxon>
        <taxon>ecological metagenomes</taxon>
    </lineage>
</organism>
<dbReference type="InterPro" id="IPR006143">
    <property type="entry name" value="RND_pump_MFP"/>
</dbReference>
<proteinExistence type="inferred from homology"/>
<dbReference type="Gene3D" id="2.40.30.170">
    <property type="match status" value="1"/>
</dbReference>
<gene>
    <name evidence="10" type="ORF">MNBD_GAMMA09-713</name>
</gene>
<sequence>MNSSGRLITLIVAIAISLGIGWYAGRTVVPVSETAVEHSVKHLDSKYQCPMHPNIVKDKEGACPICGMTLIPVEQEKPRAKKEKKILYWVAPMDPNYRRDKPGKSPMGMDLEPVYSDGDEGDNSDEKGPVVKISAAVENNLGVRTAAVESGKLWRKIDTVGYVDLDESKVSHIHLRVDGWIEKLVVDTEGDRVKKGQRLFDLYSPKLVNAMEEYVQALRSGNQRLTYASSEKLVSLGVSNKQIKQLKQNRKVSQTISVYAPQDGIVTMLMAREGMYIQPMNEVMTLADLSSVWIMAEVFESQSEWVKLGQLADVDLSYLPGRTWEGKVDYVYPSLDAKNRTLKVRLRFDNPDETLKPNMYANVSIYGGAKTNVLSVPREALVRSGGTERLIIAKGEGRFAQRVVVAGMESGDYVEIKSGISAGEKVVTSAQFLIDSEASMKASLAR</sequence>
<reference evidence="10" key="1">
    <citation type="submission" date="2018-06" db="EMBL/GenBank/DDBJ databases">
        <authorList>
            <person name="Zhirakovskaya E."/>
        </authorList>
    </citation>
    <scope>NUCLEOTIDE SEQUENCE</scope>
</reference>
<keyword evidence="2" id="KW-0813">Transport</keyword>
<feature type="domain" description="Heavy metal binding" evidence="5">
    <location>
        <begin position="46"/>
        <end position="73"/>
    </location>
</feature>
<dbReference type="InterPro" id="IPR051909">
    <property type="entry name" value="MFP_Cation_Efflux"/>
</dbReference>
<feature type="domain" description="CusB-like beta-barrel" evidence="8">
    <location>
        <begin position="291"/>
        <end position="365"/>
    </location>
</feature>
<comment type="similarity">
    <text evidence="1">Belongs to the membrane fusion protein (MFP) (TC 8.A.1) family.</text>
</comment>
<evidence type="ECO:0000256" key="2">
    <source>
        <dbReference type="ARBA" id="ARBA00022448"/>
    </source>
</evidence>
<dbReference type="InterPro" id="IPR058790">
    <property type="entry name" value="BSH_CusB"/>
</dbReference>
<dbReference type="NCBIfam" id="TIGR01730">
    <property type="entry name" value="RND_mfp"/>
    <property type="match status" value="1"/>
</dbReference>
<evidence type="ECO:0000256" key="1">
    <source>
        <dbReference type="ARBA" id="ARBA00009477"/>
    </source>
</evidence>
<feature type="domain" description="CusB-like barrel-sandwich hybrid" evidence="7">
    <location>
        <begin position="170"/>
        <end position="286"/>
    </location>
</feature>
<dbReference type="PANTHER" id="PTHR30097">
    <property type="entry name" value="CATION EFFLUX SYSTEM PROTEIN CUSB"/>
    <property type="match status" value="1"/>
</dbReference>
<keyword evidence="4" id="KW-0812">Transmembrane</keyword>
<evidence type="ECO:0000259" key="5">
    <source>
        <dbReference type="Pfam" id="PF19335"/>
    </source>
</evidence>
<feature type="domain" description="CusB-like three alpha-helical bundle" evidence="6">
    <location>
        <begin position="207"/>
        <end position="253"/>
    </location>
</feature>
<dbReference type="GO" id="GO:0030288">
    <property type="term" value="C:outer membrane-bounded periplasmic space"/>
    <property type="evidence" value="ECO:0007669"/>
    <property type="project" value="TreeGrafter"/>
</dbReference>
<dbReference type="Pfam" id="PF25954">
    <property type="entry name" value="Beta-barrel_RND_2"/>
    <property type="match status" value="1"/>
</dbReference>
<dbReference type="GO" id="GO:0022857">
    <property type="term" value="F:transmembrane transporter activity"/>
    <property type="evidence" value="ECO:0007669"/>
    <property type="project" value="InterPro"/>
</dbReference>
<dbReference type="FunFam" id="2.40.30.170:FF:000010">
    <property type="entry name" value="Efflux RND transporter periplasmic adaptor subunit"/>
    <property type="match status" value="1"/>
</dbReference>
<dbReference type="InterPro" id="IPR058792">
    <property type="entry name" value="Beta-barrel_RND_2"/>
</dbReference>
<dbReference type="GO" id="GO:0060003">
    <property type="term" value="P:copper ion export"/>
    <property type="evidence" value="ECO:0007669"/>
    <property type="project" value="TreeGrafter"/>
</dbReference>
<feature type="region of interest" description="Disordered" evidence="3">
    <location>
        <begin position="99"/>
        <end position="127"/>
    </location>
</feature>
<dbReference type="Pfam" id="PF25975">
    <property type="entry name" value="CzcB_C"/>
    <property type="match status" value="1"/>
</dbReference>